<keyword evidence="1" id="KW-0812">Transmembrane</keyword>
<protein>
    <submittedName>
        <fullName evidence="2">Uncharacterized protein</fullName>
    </submittedName>
</protein>
<organism evidence="2 3">
    <name type="scientific">Cohnella silvisoli</name>
    <dbReference type="NCBI Taxonomy" id="2873699"/>
    <lineage>
        <taxon>Bacteria</taxon>
        <taxon>Bacillati</taxon>
        <taxon>Bacillota</taxon>
        <taxon>Bacilli</taxon>
        <taxon>Bacillales</taxon>
        <taxon>Paenibacillaceae</taxon>
        <taxon>Cohnella</taxon>
    </lineage>
</organism>
<keyword evidence="1" id="KW-1133">Transmembrane helix</keyword>
<evidence type="ECO:0000256" key="1">
    <source>
        <dbReference type="SAM" id="Phobius"/>
    </source>
</evidence>
<accession>A0ABV1KUT7</accession>
<proteinExistence type="predicted"/>
<keyword evidence="3" id="KW-1185">Reference proteome</keyword>
<feature type="transmembrane region" description="Helical" evidence="1">
    <location>
        <begin position="30"/>
        <end position="51"/>
    </location>
</feature>
<name>A0ABV1KUT7_9BACL</name>
<keyword evidence="1" id="KW-0472">Membrane</keyword>
<evidence type="ECO:0000313" key="2">
    <source>
        <dbReference type="EMBL" id="MEQ4483398.1"/>
    </source>
</evidence>
<reference evidence="2 3" key="1">
    <citation type="journal article" date="2023" name="Genome Announc.">
        <title>Pan-Genome Analyses of the Genus Cohnella and Proposal of the Novel Species Cohnella silvisoli sp. nov., Isolated from Forest Soil.</title>
        <authorList>
            <person name="Wang C."/>
            <person name="Mao L."/>
            <person name="Bao G."/>
            <person name="Zhu H."/>
        </authorList>
    </citation>
    <scope>NUCLEOTIDE SEQUENCE [LARGE SCALE GENOMIC DNA]</scope>
    <source>
        <strain evidence="2 3">NL03-T5-1</strain>
    </source>
</reference>
<sequence length="74" mass="8161">MKIMMITIGFILLAGWDVPSLLKKNRKKDLVVYSLFMITALILGILVALHVRLPNPSKGLEAIFKPLSSLLKAG</sequence>
<evidence type="ECO:0000313" key="3">
    <source>
        <dbReference type="Proteomes" id="UP001493487"/>
    </source>
</evidence>
<dbReference type="Proteomes" id="UP001493487">
    <property type="component" value="Unassembled WGS sequence"/>
</dbReference>
<gene>
    <name evidence="2" type="ORF">QJS35_13450</name>
</gene>
<comment type="caution">
    <text evidence="2">The sequence shown here is derived from an EMBL/GenBank/DDBJ whole genome shotgun (WGS) entry which is preliminary data.</text>
</comment>
<dbReference type="EMBL" id="JASKHM010000007">
    <property type="protein sequence ID" value="MEQ4483398.1"/>
    <property type="molecule type" value="Genomic_DNA"/>
</dbReference>
<dbReference type="RefSeq" id="WP_232185867.1">
    <property type="nucleotide sequence ID" value="NZ_JAIOAP010000006.1"/>
</dbReference>